<dbReference type="PANTHER" id="PTHR43562">
    <property type="entry name" value="NAPA-TYPE SODIUM/HYDROGEN ANTIPORTER"/>
    <property type="match status" value="1"/>
</dbReference>
<dbReference type="Gene3D" id="1.20.1530.20">
    <property type="match status" value="1"/>
</dbReference>
<protein>
    <recommendedName>
        <fullName evidence="12">Cation/H+ exchanger transmembrane domain-containing protein</fullName>
    </recommendedName>
</protein>
<evidence type="ECO:0000259" key="12">
    <source>
        <dbReference type="Pfam" id="PF00999"/>
    </source>
</evidence>
<gene>
    <name evidence="13" type="ORF">LTR84_007095</name>
</gene>
<evidence type="ECO:0000256" key="11">
    <source>
        <dbReference type="SAM" id="Phobius"/>
    </source>
</evidence>
<keyword evidence="14" id="KW-1185">Reference proteome</keyword>
<comment type="caution">
    <text evidence="13">The sequence shown here is derived from an EMBL/GenBank/DDBJ whole genome shotgun (WGS) entry which is preliminary data.</text>
</comment>
<comment type="subcellular location">
    <subcellularLocation>
        <location evidence="1">Membrane</location>
        <topology evidence="1">Multi-pass membrane protein</topology>
    </subcellularLocation>
</comment>
<feature type="transmembrane region" description="Helical" evidence="11">
    <location>
        <begin position="125"/>
        <end position="146"/>
    </location>
</feature>
<keyword evidence="5 11" id="KW-1133">Transmembrane helix</keyword>
<dbReference type="EMBL" id="JAVRRD010000027">
    <property type="protein sequence ID" value="KAK5047152.1"/>
    <property type="molecule type" value="Genomic_DNA"/>
</dbReference>
<evidence type="ECO:0000313" key="13">
    <source>
        <dbReference type="EMBL" id="KAK5047152.1"/>
    </source>
</evidence>
<dbReference type="PANTHER" id="PTHR43562:SF3">
    <property type="entry name" value="SODIUM ION_PROTON EXCHANGER (EUROFUNG)"/>
    <property type="match status" value="1"/>
</dbReference>
<dbReference type="GO" id="GO:1902600">
    <property type="term" value="P:proton transmembrane transport"/>
    <property type="evidence" value="ECO:0007669"/>
    <property type="project" value="InterPro"/>
</dbReference>
<keyword evidence="4 11" id="KW-0812">Transmembrane</keyword>
<feature type="transmembrane region" description="Helical" evidence="11">
    <location>
        <begin position="96"/>
        <end position="119"/>
    </location>
</feature>
<evidence type="ECO:0000256" key="9">
    <source>
        <dbReference type="ARBA" id="ARBA00023201"/>
    </source>
</evidence>
<organism evidence="13 14">
    <name type="scientific">Exophiala bonariae</name>
    <dbReference type="NCBI Taxonomy" id="1690606"/>
    <lineage>
        <taxon>Eukaryota</taxon>
        <taxon>Fungi</taxon>
        <taxon>Dikarya</taxon>
        <taxon>Ascomycota</taxon>
        <taxon>Pezizomycotina</taxon>
        <taxon>Eurotiomycetes</taxon>
        <taxon>Chaetothyriomycetidae</taxon>
        <taxon>Chaetothyriales</taxon>
        <taxon>Herpotrichiellaceae</taxon>
        <taxon>Exophiala</taxon>
    </lineage>
</organism>
<dbReference type="GeneID" id="89975263"/>
<dbReference type="RefSeq" id="XP_064702719.1">
    <property type="nucleotide sequence ID" value="XM_064850650.1"/>
</dbReference>
<evidence type="ECO:0000256" key="5">
    <source>
        <dbReference type="ARBA" id="ARBA00022989"/>
    </source>
</evidence>
<keyword evidence="8 11" id="KW-0472">Membrane</keyword>
<sequence length="413" mass="44327">MSDTALSYEEPDIILILTQSSFLILLNVLGSVIDHYLYCGLIAQILLGIAWGKPGGDLLADDFQKVVTQIGYLGLIAIIFEGGLSTSPKAVQKNLILSTCVALTGILVPLGLSYSLLSFASSTNLQAFAAGAALCSTSLGTTFNVLKTTGLSSTRLGVVLTSAAMLDDVVGLIMVQIISNLGLNSGPFQPSIVVRPVFVSIGFAVVLILVCKYIYRPIMGYLAVRKLVTKLLEMSTIYFLVCTAFLLALITSASYAGTSVLFATYLAGASLSWMGTLHVLWDMTAQQPNSETLTSPDTSSIARILSSPVSKVNQQSSSGRQEGRSDESPLQPSIELRDQTRQQATPPPDDDSPVTVHARAIPSNKVEDSHAAQDNHGLRMYNRFYAPAVDHILKPFFFVCPPKSCDTIHRSIS</sequence>
<keyword evidence="9" id="KW-0739">Sodium transport</keyword>
<evidence type="ECO:0000256" key="7">
    <source>
        <dbReference type="ARBA" id="ARBA00023065"/>
    </source>
</evidence>
<keyword evidence="3" id="KW-0050">Antiport</keyword>
<evidence type="ECO:0000256" key="3">
    <source>
        <dbReference type="ARBA" id="ARBA00022449"/>
    </source>
</evidence>
<dbReference type="GO" id="GO:0015297">
    <property type="term" value="F:antiporter activity"/>
    <property type="evidence" value="ECO:0007669"/>
    <property type="project" value="UniProtKB-KW"/>
</dbReference>
<evidence type="ECO:0000256" key="8">
    <source>
        <dbReference type="ARBA" id="ARBA00023136"/>
    </source>
</evidence>
<feature type="transmembrane region" description="Helical" evidence="11">
    <location>
        <begin position="12"/>
        <end position="29"/>
    </location>
</feature>
<evidence type="ECO:0000256" key="2">
    <source>
        <dbReference type="ARBA" id="ARBA00022448"/>
    </source>
</evidence>
<dbReference type="GO" id="GO:0006814">
    <property type="term" value="P:sodium ion transport"/>
    <property type="evidence" value="ECO:0007669"/>
    <property type="project" value="UniProtKB-KW"/>
</dbReference>
<proteinExistence type="predicted"/>
<dbReference type="InterPro" id="IPR006153">
    <property type="entry name" value="Cation/H_exchanger_TM"/>
</dbReference>
<dbReference type="InterPro" id="IPR038770">
    <property type="entry name" value="Na+/solute_symporter_sf"/>
</dbReference>
<reference evidence="13 14" key="1">
    <citation type="submission" date="2023-08" db="EMBL/GenBank/DDBJ databases">
        <title>Black Yeasts Isolated from many extreme environments.</title>
        <authorList>
            <person name="Coleine C."/>
            <person name="Stajich J.E."/>
            <person name="Selbmann L."/>
        </authorList>
    </citation>
    <scope>NUCLEOTIDE SEQUENCE [LARGE SCALE GENOMIC DNA]</scope>
    <source>
        <strain evidence="13 14">CCFEE 5792</strain>
    </source>
</reference>
<evidence type="ECO:0000256" key="1">
    <source>
        <dbReference type="ARBA" id="ARBA00004141"/>
    </source>
</evidence>
<evidence type="ECO:0000256" key="6">
    <source>
        <dbReference type="ARBA" id="ARBA00023053"/>
    </source>
</evidence>
<evidence type="ECO:0000256" key="10">
    <source>
        <dbReference type="SAM" id="MobiDB-lite"/>
    </source>
</evidence>
<dbReference type="Pfam" id="PF00999">
    <property type="entry name" value="Na_H_Exchanger"/>
    <property type="match status" value="1"/>
</dbReference>
<feature type="transmembrane region" description="Helical" evidence="11">
    <location>
        <begin position="262"/>
        <end position="281"/>
    </location>
</feature>
<feature type="region of interest" description="Disordered" evidence="10">
    <location>
        <begin position="307"/>
        <end position="372"/>
    </location>
</feature>
<keyword evidence="6" id="KW-0915">Sodium</keyword>
<dbReference type="GO" id="GO:0016020">
    <property type="term" value="C:membrane"/>
    <property type="evidence" value="ECO:0007669"/>
    <property type="project" value="UniProtKB-SubCell"/>
</dbReference>
<keyword evidence="2" id="KW-0813">Transport</keyword>
<name>A0AAV9N3C9_9EURO</name>
<accession>A0AAV9N3C9</accession>
<feature type="domain" description="Cation/H+ exchanger transmembrane" evidence="12">
    <location>
        <begin position="41"/>
        <end position="274"/>
    </location>
</feature>
<keyword evidence="7" id="KW-0406">Ion transport</keyword>
<evidence type="ECO:0000256" key="4">
    <source>
        <dbReference type="ARBA" id="ARBA00022692"/>
    </source>
</evidence>
<feature type="transmembrane region" description="Helical" evidence="11">
    <location>
        <begin position="36"/>
        <end position="54"/>
    </location>
</feature>
<evidence type="ECO:0000313" key="14">
    <source>
        <dbReference type="Proteomes" id="UP001358417"/>
    </source>
</evidence>
<feature type="transmembrane region" description="Helical" evidence="11">
    <location>
        <begin position="197"/>
        <end position="215"/>
    </location>
</feature>
<feature type="transmembrane region" description="Helical" evidence="11">
    <location>
        <begin position="158"/>
        <end position="177"/>
    </location>
</feature>
<feature type="transmembrane region" description="Helical" evidence="11">
    <location>
        <begin position="66"/>
        <end position="84"/>
    </location>
</feature>
<feature type="transmembrane region" description="Helical" evidence="11">
    <location>
        <begin position="236"/>
        <end position="256"/>
    </location>
</feature>
<dbReference type="Proteomes" id="UP001358417">
    <property type="component" value="Unassembled WGS sequence"/>
</dbReference>
<dbReference type="AlphaFoldDB" id="A0AAV9N3C9"/>